<proteinExistence type="predicted"/>
<dbReference type="EMBL" id="SNRW01043837">
    <property type="protein sequence ID" value="KAA6326535.1"/>
    <property type="molecule type" value="Genomic_DNA"/>
</dbReference>
<dbReference type="AlphaFoldDB" id="A0A5J4QZ02"/>
<name>A0A5J4QZ02_9EUKA</name>
<organism evidence="1 2">
    <name type="scientific">Streblomastix strix</name>
    <dbReference type="NCBI Taxonomy" id="222440"/>
    <lineage>
        <taxon>Eukaryota</taxon>
        <taxon>Metamonada</taxon>
        <taxon>Preaxostyla</taxon>
        <taxon>Oxymonadida</taxon>
        <taxon>Streblomastigidae</taxon>
        <taxon>Streblomastix</taxon>
    </lineage>
</organism>
<feature type="non-terminal residue" evidence="1">
    <location>
        <position position="245"/>
    </location>
</feature>
<feature type="non-terminal residue" evidence="1">
    <location>
        <position position="1"/>
    </location>
</feature>
<gene>
    <name evidence="1" type="ORF">EZS28_053939</name>
</gene>
<evidence type="ECO:0000313" key="1">
    <source>
        <dbReference type="EMBL" id="KAA6326535.1"/>
    </source>
</evidence>
<evidence type="ECO:0000313" key="2">
    <source>
        <dbReference type="Proteomes" id="UP000324800"/>
    </source>
</evidence>
<dbReference type="Proteomes" id="UP000324800">
    <property type="component" value="Unassembled WGS sequence"/>
</dbReference>
<comment type="caution">
    <text evidence="1">The sequence shown here is derived from an EMBL/GenBank/DDBJ whole genome shotgun (WGS) entry which is preliminary data.</text>
</comment>
<sequence length="245" mass="27227">KGDANVEVETSQFAVQIQRACVAGSAAMIQEDPVAVQRFFLTIHHAARIIAGDAQQRRELALVNEQYKEAHGKGGDAYSVLGKLSKDRIKGQVQINKVIQPLATQTLVNQLTQPQINHEQAKIQVQPSIPVLFQVPNSYGSQSRYVNPKQLARAAFFLVILRIRERTFQEKPLWNPPIRQLIAISIPLEQLLSIIIPFITASTSPDATIPITISIICTSANYVQSKYSNISMIYTSIDFHISIIA</sequence>
<protein>
    <submittedName>
        <fullName evidence="1">Uncharacterized protein</fullName>
    </submittedName>
</protein>
<accession>A0A5J4QZ02</accession>
<reference evidence="1 2" key="1">
    <citation type="submission" date="2019-03" db="EMBL/GenBank/DDBJ databases">
        <title>Single cell metagenomics reveals metabolic interactions within the superorganism composed of flagellate Streblomastix strix and complex community of Bacteroidetes bacteria on its surface.</title>
        <authorList>
            <person name="Treitli S.C."/>
            <person name="Kolisko M."/>
            <person name="Husnik F."/>
            <person name="Keeling P."/>
            <person name="Hampl V."/>
        </authorList>
    </citation>
    <scope>NUCLEOTIDE SEQUENCE [LARGE SCALE GENOMIC DNA]</scope>
    <source>
        <strain evidence="1">ST1C</strain>
    </source>
</reference>